<feature type="region of interest" description="Disordered" evidence="2">
    <location>
        <begin position="159"/>
        <end position="191"/>
    </location>
</feature>
<dbReference type="Proteomes" id="UP000095280">
    <property type="component" value="Unplaced"/>
</dbReference>
<sequence length="225" mass="24458">VHLNACSGASRTSPVRLAVSDASVVTTTITKTTAVSNYLTWPSHDYCFGLPHHRRDAGTVQQRCRAQLDNNNISNSTQVNLVSSTTNSLMQDLHNAPTLTSVELAAAHPQQESEKKCIYAHPLFPLLASVLERCEASTAQLDTQTSGKESLDADVQAFLQQHQQQQQQQQQRDSATGSDSGGGRGSLDCGSNPDLDQLMIEAVQVLGIHIIELEKVNELCRDFCS</sequence>
<reference evidence="5" key="1">
    <citation type="submission" date="2016-11" db="UniProtKB">
        <authorList>
            <consortium name="WormBaseParasite"/>
        </authorList>
    </citation>
    <scope>IDENTIFICATION</scope>
</reference>
<dbReference type="InterPro" id="IPR032453">
    <property type="entry name" value="PKNOX/Meis_N"/>
</dbReference>
<keyword evidence="4" id="KW-1185">Reference proteome</keyword>
<feature type="domain" description="MEIS N-terminal" evidence="3">
    <location>
        <begin position="191"/>
        <end position="225"/>
    </location>
</feature>
<evidence type="ECO:0000256" key="1">
    <source>
        <dbReference type="ARBA" id="ARBA00023242"/>
    </source>
</evidence>
<name>A0A1I8G4S5_9PLAT</name>
<dbReference type="WBParaSite" id="maker-uti_cns_0000897-snap-gene-0.5-mRNA-1">
    <property type="protein sequence ID" value="maker-uti_cns_0000897-snap-gene-0.5-mRNA-1"/>
    <property type="gene ID" value="maker-uti_cns_0000897-snap-gene-0.5"/>
</dbReference>
<evidence type="ECO:0000313" key="4">
    <source>
        <dbReference type="Proteomes" id="UP000095280"/>
    </source>
</evidence>
<evidence type="ECO:0000313" key="5">
    <source>
        <dbReference type="WBParaSite" id="maker-uti_cns_0000897-snap-gene-0.5-mRNA-1"/>
    </source>
</evidence>
<dbReference type="AlphaFoldDB" id="A0A1I8G4S5"/>
<evidence type="ECO:0000259" key="3">
    <source>
        <dbReference type="Pfam" id="PF16493"/>
    </source>
</evidence>
<dbReference type="Pfam" id="PF16493">
    <property type="entry name" value="Meis_PKNOX_N"/>
    <property type="match status" value="2"/>
</dbReference>
<feature type="domain" description="MEIS N-terminal" evidence="3">
    <location>
        <begin position="112"/>
        <end position="171"/>
    </location>
</feature>
<organism evidence="4 5">
    <name type="scientific">Macrostomum lignano</name>
    <dbReference type="NCBI Taxonomy" id="282301"/>
    <lineage>
        <taxon>Eukaryota</taxon>
        <taxon>Metazoa</taxon>
        <taxon>Spiralia</taxon>
        <taxon>Lophotrochozoa</taxon>
        <taxon>Platyhelminthes</taxon>
        <taxon>Rhabditophora</taxon>
        <taxon>Macrostomorpha</taxon>
        <taxon>Macrostomida</taxon>
        <taxon>Macrostomidae</taxon>
        <taxon>Macrostomum</taxon>
    </lineage>
</organism>
<feature type="compositionally biased region" description="Low complexity" evidence="2">
    <location>
        <begin position="160"/>
        <end position="178"/>
    </location>
</feature>
<proteinExistence type="predicted"/>
<keyword evidence="1" id="KW-0539">Nucleus</keyword>
<accession>A0A1I8G4S5</accession>
<evidence type="ECO:0000256" key="2">
    <source>
        <dbReference type="SAM" id="MobiDB-lite"/>
    </source>
</evidence>
<protein>
    <submittedName>
        <fullName evidence="5">Meis_PKNOX_N domain-containing protein</fullName>
    </submittedName>
</protein>